<dbReference type="VEuPathDB" id="VectorBase:BGLAX_039667"/>
<keyword evidence="9" id="KW-0472">Membrane</keyword>
<evidence type="ECO:0000256" key="3">
    <source>
        <dbReference type="ARBA" id="ARBA00022676"/>
    </source>
</evidence>
<dbReference type="KEGG" id="bgt:106076813"/>
<evidence type="ECO:0000256" key="7">
    <source>
        <dbReference type="ARBA" id="ARBA00022989"/>
    </source>
</evidence>
<name>A0A2C9LQI2_BIOGL</name>
<evidence type="ECO:0000256" key="1">
    <source>
        <dbReference type="ARBA" id="ARBA00004323"/>
    </source>
</evidence>
<keyword evidence="5" id="KW-0812">Transmembrane</keyword>
<dbReference type="InterPro" id="IPR002659">
    <property type="entry name" value="Glyco_trans_31"/>
</dbReference>
<evidence type="ECO:0000313" key="11">
    <source>
        <dbReference type="EnsemblMetazoa" id="BGLB033740-PA"/>
    </source>
</evidence>
<evidence type="ECO:0000256" key="8">
    <source>
        <dbReference type="ARBA" id="ARBA00023034"/>
    </source>
</evidence>
<evidence type="ECO:0000256" key="10">
    <source>
        <dbReference type="RuleBase" id="RU363063"/>
    </source>
</evidence>
<dbReference type="EC" id="2.4.1.-" evidence="10"/>
<dbReference type="PANTHER" id="PTHR11214">
    <property type="entry name" value="BETA-1,3-N-ACETYLGLUCOSAMINYLTRANSFERASE"/>
    <property type="match status" value="1"/>
</dbReference>
<evidence type="ECO:0000256" key="6">
    <source>
        <dbReference type="ARBA" id="ARBA00022968"/>
    </source>
</evidence>
<dbReference type="Gene3D" id="3.90.550.50">
    <property type="match status" value="1"/>
</dbReference>
<dbReference type="GO" id="GO:0016758">
    <property type="term" value="F:hexosyltransferase activity"/>
    <property type="evidence" value="ECO:0007669"/>
    <property type="project" value="InterPro"/>
</dbReference>
<reference evidence="11" key="1">
    <citation type="submission" date="2020-05" db="UniProtKB">
        <authorList>
            <consortium name="EnsemblMetazoa"/>
        </authorList>
    </citation>
    <scope>IDENTIFICATION</scope>
    <source>
        <strain evidence="11">BB02</strain>
    </source>
</reference>
<dbReference type="VEuPathDB" id="VectorBase:BGLB033740"/>
<comment type="similarity">
    <text evidence="2 10">Belongs to the glycosyltransferase 31 family.</text>
</comment>
<dbReference type="Pfam" id="PF01762">
    <property type="entry name" value="Galactosyl_T"/>
    <property type="match status" value="1"/>
</dbReference>
<keyword evidence="4" id="KW-0808">Transferase</keyword>
<dbReference type="PANTHER" id="PTHR11214:SF3">
    <property type="entry name" value="BETA-1,3-GALACTOSYLTRANSFERASE 6"/>
    <property type="match status" value="1"/>
</dbReference>
<accession>A0A2C9LQI2</accession>
<dbReference type="STRING" id="6526.A0A2C9LQI2"/>
<keyword evidence="3 10" id="KW-0328">Glycosyltransferase</keyword>
<dbReference type="GO" id="GO:0000139">
    <property type="term" value="C:Golgi membrane"/>
    <property type="evidence" value="ECO:0007669"/>
    <property type="project" value="UniProtKB-SubCell"/>
</dbReference>
<keyword evidence="7" id="KW-1133">Transmembrane helix</keyword>
<keyword evidence="8 10" id="KW-0333">Golgi apparatus</keyword>
<protein>
    <recommendedName>
        <fullName evidence="10">Hexosyltransferase</fullName>
        <ecNumber evidence="10">2.4.1.-</ecNumber>
    </recommendedName>
</protein>
<dbReference type="GO" id="GO:0006493">
    <property type="term" value="P:protein O-linked glycosylation"/>
    <property type="evidence" value="ECO:0007669"/>
    <property type="project" value="TreeGrafter"/>
</dbReference>
<sequence length="184" mass="20629">MSYIITPRVCSSSPPYLLVLQMSVPSEINARNAVRETWASVASGRKWPNRVVNADVKVVFVIGHGINNDTRIDKEAVSAESATHGDILYLDMMESYRNLTLKVVSSLYWVKVTCPGVRFVAKVDVDTFVNVPLLVDTLLVEEIKLNFTILGHVYRKIRSGVFREGGWAVSESLFPEPYYPVYAS</sequence>
<evidence type="ECO:0000256" key="4">
    <source>
        <dbReference type="ARBA" id="ARBA00022679"/>
    </source>
</evidence>
<evidence type="ECO:0000256" key="5">
    <source>
        <dbReference type="ARBA" id="ARBA00022692"/>
    </source>
</evidence>
<evidence type="ECO:0000313" key="12">
    <source>
        <dbReference type="Proteomes" id="UP000076420"/>
    </source>
</evidence>
<dbReference type="Proteomes" id="UP000076420">
    <property type="component" value="Unassembled WGS sequence"/>
</dbReference>
<dbReference type="EnsemblMetazoa" id="BGLB033740-RA">
    <property type="protein sequence ID" value="BGLB033740-PA"/>
    <property type="gene ID" value="BGLB033740"/>
</dbReference>
<evidence type="ECO:0000256" key="2">
    <source>
        <dbReference type="ARBA" id="ARBA00008661"/>
    </source>
</evidence>
<dbReference type="AlphaFoldDB" id="A0A2C9LQI2"/>
<evidence type="ECO:0000256" key="9">
    <source>
        <dbReference type="ARBA" id="ARBA00023136"/>
    </source>
</evidence>
<gene>
    <name evidence="11" type="primary">106076813</name>
</gene>
<organism evidence="11 12">
    <name type="scientific">Biomphalaria glabrata</name>
    <name type="common">Bloodfluke planorb</name>
    <name type="synonym">Freshwater snail</name>
    <dbReference type="NCBI Taxonomy" id="6526"/>
    <lineage>
        <taxon>Eukaryota</taxon>
        <taxon>Metazoa</taxon>
        <taxon>Spiralia</taxon>
        <taxon>Lophotrochozoa</taxon>
        <taxon>Mollusca</taxon>
        <taxon>Gastropoda</taxon>
        <taxon>Heterobranchia</taxon>
        <taxon>Euthyneura</taxon>
        <taxon>Panpulmonata</taxon>
        <taxon>Hygrophila</taxon>
        <taxon>Lymnaeoidea</taxon>
        <taxon>Planorbidae</taxon>
        <taxon>Biomphalaria</taxon>
    </lineage>
</organism>
<keyword evidence="6" id="KW-0735">Signal-anchor</keyword>
<proteinExistence type="inferred from homology"/>
<comment type="subcellular location">
    <subcellularLocation>
        <location evidence="1 10">Golgi apparatus membrane</location>
        <topology evidence="1 10">Single-pass type II membrane protein</topology>
    </subcellularLocation>
</comment>